<organism evidence="1 2">
    <name type="scientific">Podospora appendiculata</name>
    <dbReference type="NCBI Taxonomy" id="314037"/>
    <lineage>
        <taxon>Eukaryota</taxon>
        <taxon>Fungi</taxon>
        <taxon>Dikarya</taxon>
        <taxon>Ascomycota</taxon>
        <taxon>Pezizomycotina</taxon>
        <taxon>Sordariomycetes</taxon>
        <taxon>Sordariomycetidae</taxon>
        <taxon>Sordariales</taxon>
        <taxon>Podosporaceae</taxon>
        <taxon>Podospora</taxon>
    </lineage>
</organism>
<gene>
    <name evidence="1" type="ORF">B0T22DRAFT_455510</name>
</gene>
<reference evidence="1" key="1">
    <citation type="journal article" date="2023" name="Mol. Phylogenet. Evol.">
        <title>Genome-scale phylogeny and comparative genomics of the fungal order Sordariales.</title>
        <authorList>
            <person name="Hensen N."/>
            <person name="Bonometti L."/>
            <person name="Westerberg I."/>
            <person name="Brannstrom I.O."/>
            <person name="Guillou S."/>
            <person name="Cros-Aarteil S."/>
            <person name="Calhoun S."/>
            <person name="Haridas S."/>
            <person name="Kuo A."/>
            <person name="Mondo S."/>
            <person name="Pangilinan J."/>
            <person name="Riley R."/>
            <person name="LaButti K."/>
            <person name="Andreopoulos B."/>
            <person name="Lipzen A."/>
            <person name="Chen C."/>
            <person name="Yan M."/>
            <person name="Daum C."/>
            <person name="Ng V."/>
            <person name="Clum A."/>
            <person name="Steindorff A."/>
            <person name="Ohm R.A."/>
            <person name="Martin F."/>
            <person name="Silar P."/>
            <person name="Natvig D.O."/>
            <person name="Lalanne C."/>
            <person name="Gautier V."/>
            <person name="Ament-Velasquez S.L."/>
            <person name="Kruys A."/>
            <person name="Hutchinson M.I."/>
            <person name="Powell A.J."/>
            <person name="Barry K."/>
            <person name="Miller A.N."/>
            <person name="Grigoriev I.V."/>
            <person name="Debuchy R."/>
            <person name="Gladieux P."/>
            <person name="Hiltunen Thoren M."/>
            <person name="Johannesson H."/>
        </authorList>
    </citation>
    <scope>NUCLEOTIDE SEQUENCE</scope>
    <source>
        <strain evidence="1">CBS 314.62</strain>
    </source>
</reference>
<dbReference type="Proteomes" id="UP001270362">
    <property type="component" value="Unassembled WGS sequence"/>
</dbReference>
<sequence length="87" mass="9840">MSFQTGCRLEVQSVILLFVTVSLAEHELRVLLLTLDYQSGECTIWCQLATRLYISSRVLGIGDREWITPVCSHPDQRCGGIKTNIQE</sequence>
<dbReference type="EMBL" id="JAULSO010000001">
    <property type="protein sequence ID" value="KAK3695515.1"/>
    <property type="molecule type" value="Genomic_DNA"/>
</dbReference>
<reference evidence="1" key="2">
    <citation type="submission" date="2023-06" db="EMBL/GenBank/DDBJ databases">
        <authorList>
            <consortium name="Lawrence Berkeley National Laboratory"/>
            <person name="Haridas S."/>
            <person name="Hensen N."/>
            <person name="Bonometti L."/>
            <person name="Westerberg I."/>
            <person name="Brannstrom I.O."/>
            <person name="Guillou S."/>
            <person name="Cros-Aarteil S."/>
            <person name="Calhoun S."/>
            <person name="Kuo A."/>
            <person name="Mondo S."/>
            <person name="Pangilinan J."/>
            <person name="Riley R."/>
            <person name="Labutti K."/>
            <person name="Andreopoulos B."/>
            <person name="Lipzen A."/>
            <person name="Chen C."/>
            <person name="Yanf M."/>
            <person name="Daum C."/>
            <person name="Ng V."/>
            <person name="Clum A."/>
            <person name="Steindorff A."/>
            <person name="Ohm R."/>
            <person name="Martin F."/>
            <person name="Silar P."/>
            <person name="Natvig D."/>
            <person name="Lalanne C."/>
            <person name="Gautier V."/>
            <person name="Ament-Velasquez S.L."/>
            <person name="Kruys A."/>
            <person name="Hutchinson M.I."/>
            <person name="Powell A.J."/>
            <person name="Barry K."/>
            <person name="Miller A.N."/>
            <person name="Grigoriev I.V."/>
            <person name="Debuchy R."/>
            <person name="Gladieux P."/>
            <person name="Thoren M.H."/>
            <person name="Johannesson H."/>
        </authorList>
    </citation>
    <scope>NUCLEOTIDE SEQUENCE</scope>
    <source>
        <strain evidence="1">CBS 314.62</strain>
    </source>
</reference>
<proteinExistence type="predicted"/>
<accession>A0AAE1CIE7</accession>
<protein>
    <submittedName>
        <fullName evidence="1">Uncharacterized protein</fullName>
    </submittedName>
</protein>
<evidence type="ECO:0000313" key="1">
    <source>
        <dbReference type="EMBL" id="KAK3695515.1"/>
    </source>
</evidence>
<dbReference type="AlphaFoldDB" id="A0AAE1CIE7"/>
<comment type="caution">
    <text evidence="1">The sequence shown here is derived from an EMBL/GenBank/DDBJ whole genome shotgun (WGS) entry which is preliminary data.</text>
</comment>
<evidence type="ECO:0000313" key="2">
    <source>
        <dbReference type="Proteomes" id="UP001270362"/>
    </source>
</evidence>
<name>A0AAE1CIE7_9PEZI</name>
<keyword evidence="2" id="KW-1185">Reference proteome</keyword>